<keyword evidence="3" id="KW-1185">Reference proteome</keyword>
<sequence length="71" mass="8042">MMRALGIDPMEVETRYETLNRDMQNNCARCTAKDTCRASLAADKAAQEFDRFCANAQDMRWLKPIPAALSD</sequence>
<feature type="domain" description="DUF6455" evidence="1">
    <location>
        <begin position="1"/>
        <end position="63"/>
    </location>
</feature>
<dbReference type="EMBL" id="JAGGJU010000005">
    <property type="protein sequence ID" value="MBP1850649.1"/>
    <property type="molecule type" value="Genomic_DNA"/>
</dbReference>
<proteinExistence type="predicted"/>
<evidence type="ECO:0000259" key="1">
    <source>
        <dbReference type="Pfam" id="PF20056"/>
    </source>
</evidence>
<gene>
    <name evidence="2" type="ORF">J2Z17_002086</name>
</gene>
<evidence type="ECO:0000313" key="2">
    <source>
        <dbReference type="EMBL" id="MBP1850649.1"/>
    </source>
</evidence>
<protein>
    <submittedName>
        <fullName evidence="2">Positive regulator of sigma E activity</fullName>
    </submittedName>
</protein>
<dbReference type="Pfam" id="PF20056">
    <property type="entry name" value="DUF6455"/>
    <property type="match status" value="1"/>
</dbReference>
<name>A0ABS4DY78_9HYPH</name>
<comment type="caution">
    <text evidence="2">The sequence shown here is derived from an EMBL/GenBank/DDBJ whole genome shotgun (WGS) entry which is preliminary data.</text>
</comment>
<reference evidence="2 3" key="1">
    <citation type="submission" date="2021-03" db="EMBL/GenBank/DDBJ databases">
        <title>Genomic Encyclopedia of Type Strains, Phase IV (KMG-IV): sequencing the most valuable type-strain genomes for metagenomic binning, comparative biology and taxonomic classification.</title>
        <authorList>
            <person name="Goeker M."/>
        </authorList>
    </citation>
    <scope>NUCLEOTIDE SEQUENCE [LARGE SCALE GENOMIC DNA]</scope>
    <source>
        <strain evidence="2 3">DSM 21600</strain>
    </source>
</reference>
<accession>A0ABS4DY78</accession>
<evidence type="ECO:0000313" key="3">
    <source>
        <dbReference type="Proteomes" id="UP000759443"/>
    </source>
</evidence>
<dbReference type="RefSeq" id="WP_209944598.1">
    <property type="nucleotide sequence ID" value="NZ_JAGGJU010000005.1"/>
</dbReference>
<organism evidence="2 3">
    <name type="scientific">Rhizobium halophytocola</name>
    <dbReference type="NCBI Taxonomy" id="735519"/>
    <lineage>
        <taxon>Bacteria</taxon>
        <taxon>Pseudomonadati</taxon>
        <taxon>Pseudomonadota</taxon>
        <taxon>Alphaproteobacteria</taxon>
        <taxon>Hyphomicrobiales</taxon>
        <taxon>Rhizobiaceae</taxon>
        <taxon>Rhizobium/Agrobacterium group</taxon>
        <taxon>Rhizobium</taxon>
    </lineage>
</organism>
<dbReference type="Proteomes" id="UP000759443">
    <property type="component" value="Unassembled WGS sequence"/>
</dbReference>
<dbReference type="InterPro" id="IPR045601">
    <property type="entry name" value="DUF6455"/>
</dbReference>